<feature type="transmembrane region" description="Helical" evidence="7">
    <location>
        <begin position="552"/>
        <end position="571"/>
    </location>
</feature>
<dbReference type="PROSITE" id="PS50850">
    <property type="entry name" value="MFS"/>
    <property type="match status" value="1"/>
</dbReference>
<dbReference type="SUPFAM" id="SSF103473">
    <property type="entry name" value="MFS general substrate transporter"/>
    <property type="match status" value="1"/>
</dbReference>
<proteinExistence type="predicted"/>
<dbReference type="InterPro" id="IPR001958">
    <property type="entry name" value="Tet-R_TetA/multi-R_MdtG-like"/>
</dbReference>
<reference evidence="9 10" key="1">
    <citation type="submission" date="2024-01" db="EMBL/GenBank/DDBJ databases">
        <title>The genome of the rayed Mediterranean limpet Patella caerulea (Linnaeus, 1758).</title>
        <authorList>
            <person name="Anh-Thu Weber A."/>
            <person name="Halstead-Nussloch G."/>
        </authorList>
    </citation>
    <scope>NUCLEOTIDE SEQUENCE [LARGE SCALE GENOMIC DNA]</scope>
    <source>
        <strain evidence="9">AATW-2023a</strain>
        <tissue evidence="9">Whole specimen</tissue>
    </source>
</reference>
<dbReference type="InterPro" id="IPR036259">
    <property type="entry name" value="MFS_trans_sf"/>
</dbReference>
<feature type="domain" description="Major facilitator superfamily (MFS) profile" evidence="8">
    <location>
        <begin position="30"/>
        <end position="609"/>
    </location>
</feature>
<comment type="caution">
    <text evidence="9">The sequence shown here is derived from an EMBL/GenBank/DDBJ whole genome shotgun (WGS) entry which is preliminary data.</text>
</comment>
<gene>
    <name evidence="9" type="ORF">SNE40_002543</name>
</gene>
<sequence>MVKERITLWQKIKRKINVVKPGTTPPNWKCIGLMFVALLSSAFSLSFLFPFLPEMVLTFGYSEEEKGYYVGLIASSVFAGRILGSYIWGYLSDVKGRRLILLVCIFCNGSCCLAFGFSTNLALAIVFRFLAGLLNGIVGTAKAVLYEISDNTNQAIGMSTISLAWGSGLILGPTLGGWLASPAKKYPSLFDQDGFLGMFPYVLPGISCFIVSLFSFAWIFFKFEETSTNREIEIVIEEIDGDVEEMNLTSPENVKKLRSVENLKLNQYQAISCEDLHNESEAGTFFVKKNLMKEEIRKSTEGLNKNEVKIMKDGATNRTTKDEIISGENLTDLLLESSVRNDLKSNSDLSINKLNNRYETNDDKSQNSAIDCTEDEEDRESNKKESCWSRFVNSTPVVLMRTSDIRNSILLYTVYSFGVIGFEDIFTIWASTEPRLDGLGFDTSEIGTILGAVAIPLLLIQLFIYPPIVNKLGIKMAFIVFNIVIIIAVQILPVLHLMYDKKIELWMLLILILLAEKLGVNCCFSGSSLLINNSCEPKLVGVVNGMAMTFTAIARTLAPTVGGSLFAWSVGYGSQHIGAPFDVNLSFIFFGLVFMLSCLMCIFLPKSLNEQKKTMAV</sequence>
<evidence type="ECO:0000256" key="2">
    <source>
        <dbReference type="ARBA" id="ARBA00022448"/>
    </source>
</evidence>
<evidence type="ECO:0000313" key="10">
    <source>
        <dbReference type="Proteomes" id="UP001347796"/>
    </source>
</evidence>
<evidence type="ECO:0000256" key="3">
    <source>
        <dbReference type="ARBA" id="ARBA00022692"/>
    </source>
</evidence>
<comment type="subcellular location">
    <subcellularLocation>
        <location evidence="1">Membrane</location>
        <topology evidence="1">Multi-pass membrane protein</topology>
    </subcellularLocation>
</comment>
<keyword evidence="3 7" id="KW-0812">Transmembrane</keyword>
<evidence type="ECO:0000256" key="4">
    <source>
        <dbReference type="ARBA" id="ARBA00022989"/>
    </source>
</evidence>
<dbReference type="PANTHER" id="PTHR23504:SF15">
    <property type="entry name" value="MAJOR FACILITATOR SUPERFAMILY (MFS) PROFILE DOMAIN-CONTAINING PROTEIN"/>
    <property type="match status" value="1"/>
</dbReference>
<feature type="transmembrane region" description="Helical" evidence="7">
    <location>
        <begin position="409"/>
        <end position="431"/>
    </location>
</feature>
<evidence type="ECO:0000259" key="8">
    <source>
        <dbReference type="PROSITE" id="PS50850"/>
    </source>
</evidence>
<feature type="transmembrane region" description="Helical" evidence="7">
    <location>
        <begin position="99"/>
        <end position="117"/>
    </location>
</feature>
<dbReference type="Proteomes" id="UP001347796">
    <property type="component" value="Unassembled WGS sequence"/>
</dbReference>
<name>A0AAN8K699_PATCE</name>
<evidence type="ECO:0000256" key="7">
    <source>
        <dbReference type="SAM" id="Phobius"/>
    </source>
</evidence>
<dbReference type="GO" id="GO:0016020">
    <property type="term" value="C:membrane"/>
    <property type="evidence" value="ECO:0007669"/>
    <property type="project" value="UniProtKB-SubCell"/>
</dbReference>
<feature type="transmembrane region" description="Helical" evidence="7">
    <location>
        <begin position="123"/>
        <end position="145"/>
    </location>
</feature>
<dbReference type="PRINTS" id="PR01035">
    <property type="entry name" value="TCRTETA"/>
</dbReference>
<evidence type="ECO:0000313" key="9">
    <source>
        <dbReference type="EMBL" id="KAK6190747.1"/>
    </source>
</evidence>
<feature type="transmembrane region" description="Helical" evidence="7">
    <location>
        <begin position="505"/>
        <end position="531"/>
    </location>
</feature>
<protein>
    <recommendedName>
        <fullName evidence="8">Major facilitator superfamily (MFS) profile domain-containing protein</fullName>
    </recommendedName>
</protein>
<feature type="transmembrane region" description="Helical" evidence="7">
    <location>
        <begin position="446"/>
        <end position="465"/>
    </location>
</feature>
<dbReference type="InterPro" id="IPR011701">
    <property type="entry name" value="MFS"/>
</dbReference>
<feature type="transmembrane region" description="Helical" evidence="7">
    <location>
        <begin position="30"/>
        <end position="52"/>
    </location>
</feature>
<keyword evidence="4 7" id="KW-1133">Transmembrane helix</keyword>
<dbReference type="Gene3D" id="1.20.1250.20">
    <property type="entry name" value="MFS general substrate transporter like domains"/>
    <property type="match status" value="2"/>
</dbReference>
<organism evidence="9 10">
    <name type="scientific">Patella caerulea</name>
    <name type="common">Rayed Mediterranean limpet</name>
    <dbReference type="NCBI Taxonomy" id="87958"/>
    <lineage>
        <taxon>Eukaryota</taxon>
        <taxon>Metazoa</taxon>
        <taxon>Spiralia</taxon>
        <taxon>Lophotrochozoa</taxon>
        <taxon>Mollusca</taxon>
        <taxon>Gastropoda</taxon>
        <taxon>Patellogastropoda</taxon>
        <taxon>Patelloidea</taxon>
        <taxon>Patellidae</taxon>
        <taxon>Patella</taxon>
    </lineage>
</organism>
<keyword evidence="5 7" id="KW-0472">Membrane</keyword>
<accession>A0AAN8K699</accession>
<evidence type="ECO:0000256" key="5">
    <source>
        <dbReference type="ARBA" id="ARBA00023136"/>
    </source>
</evidence>
<dbReference type="Pfam" id="PF07690">
    <property type="entry name" value="MFS_1"/>
    <property type="match status" value="2"/>
</dbReference>
<dbReference type="PANTHER" id="PTHR23504">
    <property type="entry name" value="MAJOR FACILITATOR SUPERFAMILY DOMAIN-CONTAINING PROTEIN 10"/>
    <property type="match status" value="1"/>
</dbReference>
<feature type="transmembrane region" description="Helical" evidence="7">
    <location>
        <begin position="157"/>
        <end position="181"/>
    </location>
</feature>
<evidence type="ECO:0000256" key="1">
    <source>
        <dbReference type="ARBA" id="ARBA00004141"/>
    </source>
</evidence>
<keyword evidence="2" id="KW-0813">Transport</keyword>
<dbReference type="AlphaFoldDB" id="A0AAN8K699"/>
<dbReference type="GO" id="GO:0022857">
    <property type="term" value="F:transmembrane transporter activity"/>
    <property type="evidence" value="ECO:0007669"/>
    <property type="project" value="InterPro"/>
</dbReference>
<feature type="transmembrane region" description="Helical" evidence="7">
    <location>
        <begin position="583"/>
        <end position="605"/>
    </location>
</feature>
<keyword evidence="10" id="KW-1185">Reference proteome</keyword>
<evidence type="ECO:0000256" key="6">
    <source>
        <dbReference type="SAM" id="MobiDB-lite"/>
    </source>
</evidence>
<dbReference type="InterPro" id="IPR020846">
    <property type="entry name" value="MFS_dom"/>
</dbReference>
<dbReference type="EMBL" id="JAZGQO010000002">
    <property type="protein sequence ID" value="KAK6190747.1"/>
    <property type="molecule type" value="Genomic_DNA"/>
</dbReference>
<feature type="transmembrane region" description="Helical" evidence="7">
    <location>
        <begin position="477"/>
        <end position="499"/>
    </location>
</feature>
<feature type="transmembrane region" description="Helical" evidence="7">
    <location>
        <begin position="67"/>
        <end position="87"/>
    </location>
</feature>
<feature type="region of interest" description="Disordered" evidence="6">
    <location>
        <begin position="358"/>
        <end position="385"/>
    </location>
</feature>
<feature type="transmembrane region" description="Helical" evidence="7">
    <location>
        <begin position="201"/>
        <end position="221"/>
    </location>
</feature>